<keyword evidence="3" id="KW-1185">Reference proteome</keyword>
<evidence type="ECO:0000313" key="2">
    <source>
        <dbReference type="EMBL" id="KAJ1359395.1"/>
    </source>
</evidence>
<name>A0AAD5QRW5_PARTN</name>
<gene>
    <name evidence="2" type="ORF">KIN20_018110</name>
</gene>
<feature type="region of interest" description="Disordered" evidence="1">
    <location>
        <begin position="1"/>
        <end position="24"/>
    </location>
</feature>
<organism evidence="2 3">
    <name type="scientific">Parelaphostrongylus tenuis</name>
    <name type="common">Meningeal worm</name>
    <dbReference type="NCBI Taxonomy" id="148309"/>
    <lineage>
        <taxon>Eukaryota</taxon>
        <taxon>Metazoa</taxon>
        <taxon>Ecdysozoa</taxon>
        <taxon>Nematoda</taxon>
        <taxon>Chromadorea</taxon>
        <taxon>Rhabditida</taxon>
        <taxon>Rhabditina</taxon>
        <taxon>Rhabditomorpha</taxon>
        <taxon>Strongyloidea</taxon>
        <taxon>Metastrongylidae</taxon>
        <taxon>Parelaphostrongylus</taxon>
    </lineage>
</organism>
<dbReference type="EMBL" id="JAHQIW010003604">
    <property type="protein sequence ID" value="KAJ1359395.1"/>
    <property type="molecule type" value="Genomic_DNA"/>
</dbReference>
<protein>
    <submittedName>
        <fullName evidence="2">Uncharacterized protein</fullName>
    </submittedName>
</protein>
<dbReference type="AlphaFoldDB" id="A0AAD5QRW5"/>
<comment type="caution">
    <text evidence="2">The sequence shown here is derived from an EMBL/GenBank/DDBJ whole genome shotgun (WGS) entry which is preliminary data.</text>
</comment>
<accession>A0AAD5QRW5</accession>
<feature type="compositionally biased region" description="Polar residues" evidence="1">
    <location>
        <begin position="8"/>
        <end position="24"/>
    </location>
</feature>
<evidence type="ECO:0000256" key="1">
    <source>
        <dbReference type="SAM" id="MobiDB-lite"/>
    </source>
</evidence>
<dbReference type="Proteomes" id="UP001196413">
    <property type="component" value="Unassembled WGS sequence"/>
</dbReference>
<proteinExistence type="predicted"/>
<reference evidence="2" key="1">
    <citation type="submission" date="2021-06" db="EMBL/GenBank/DDBJ databases">
        <title>Parelaphostrongylus tenuis whole genome reference sequence.</title>
        <authorList>
            <person name="Garwood T.J."/>
            <person name="Larsen P.A."/>
            <person name="Fountain-Jones N.M."/>
            <person name="Garbe J.R."/>
            <person name="Macchietto M.G."/>
            <person name="Kania S.A."/>
            <person name="Gerhold R.W."/>
            <person name="Richards J.E."/>
            <person name="Wolf T.M."/>
        </authorList>
    </citation>
    <scope>NUCLEOTIDE SEQUENCE</scope>
    <source>
        <strain evidence="2">MNPRO001-30</strain>
        <tissue evidence="2">Meninges</tissue>
    </source>
</reference>
<sequence length="73" mass="7969">MEDHLSSLKATNYTNHLETPQDSLVTPSGTLGTLFIRGGSPAPIDDSTNGNLVQQLTIFLRMLYPFFAVLTNS</sequence>
<evidence type="ECO:0000313" key="3">
    <source>
        <dbReference type="Proteomes" id="UP001196413"/>
    </source>
</evidence>